<dbReference type="AlphaFoldDB" id="A0A8G1EFN5"/>
<dbReference type="KEGG" id="mfk:E2N92_05720"/>
<dbReference type="PROSITE" id="PS50075">
    <property type="entry name" value="CARRIER"/>
    <property type="match status" value="1"/>
</dbReference>
<reference evidence="2" key="1">
    <citation type="journal article" date="2005" name="Int. J. Syst. Evol. Microbiol.">
        <title>Methanofollis formosanus sp. nov., isolated from a fish pond.</title>
        <authorList>
            <person name="Wu S.Y."/>
            <person name="Chen S.C."/>
            <person name="Lai M.C."/>
        </authorList>
    </citation>
    <scope>NUCLEOTIDE SEQUENCE</scope>
    <source>
        <strain evidence="2">ML15</strain>
    </source>
</reference>
<dbReference type="InterPro" id="IPR036736">
    <property type="entry name" value="ACP-like_sf"/>
</dbReference>
<dbReference type="EMBL" id="CP037968">
    <property type="protein sequence ID" value="QYZ78958.1"/>
    <property type="molecule type" value="Genomic_DNA"/>
</dbReference>
<dbReference type="SUPFAM" id="SSF47336">
    <property type="entry name" value="ACP-like"/>
    <property type="match status" value="1"/>
</dbReference>
<protein>
    <submittedName>
        <fullName evidence="2">Acyl carrier protein</fullName>
    </submittedName>
</protein>
<gene>
    <name evidence="2" type="ORF">E2N92_05720</name>
</gene>
<feature type="domain" description="Carrier" evidence="1">
    <location>
        <begin position="1"/>
        <end position="79"/>
    </location>
</feature>
<keyword evidence="3" id="KW-1185">Reference proteome</keyword>
<dbReference type="OrthoDB" id="148155at2157"/>
<evidence type="ECO:0000259" key="1">
    <source>
        <dbReference type="PROSITE" id="PS50075"/>
    </source>
</evidence>
<sequence>MEKGPQQQRIEKIFCDVIGVRESDLSDDIGYNSHELWDSLKHLELVAALEEAFGITLEMEEIVEMEDFGRVKAVVFSHLEEGEE</sequence>
<dbReference type="Gene3D" id="1.10.1200.10">
    <property type="entry name" value="ACP-like"/>
    <property type="match status" value="1"/>
</dbReference>
<dbReference type="InterPro" id="IPR009081">
    <property type="entry name" value="PP-bd_ACP"/>
</dbReference>
<accession>A0A8G1EFN5</accession>
<dbReference type="Pfam" id="PF00550">
    <property type="entry name" value="PP-binding"/>
    <property type="match status" value="1"/>
</dbReference>
<reference evidence="2" key="2">
    <citation type="submission" date="2019-03" db="EMBL/GenBank/DDBJ databases">
        <authorList>
            <person name="Chen S.-C."/>
            <person name="Wu S.-Y."/>
            <person name="Lai M.-C."/>
        </authorList>
    </citation>
    <scope>NUCLEOTIDE SEQUENCE</scope>
    <source>
        <strain evidence="2">ML15</strain>
    </source>
</reference>
<organism evidence="2 3">
    <name type="scientific">Methanofollis formosanus</name>
    <dbReference type="NCBI Taxonomy" id="299308"/>
    <lineage>
        <taxon>Archaea</taxon>
        <taxon>Methanobacteriati</taxon>
        <taxon>Methanobacteriota</taxon>
        <taxon>Stenosarchaea group</taxon>
        <taxon>Methanomicrobia</taxon>
        <taxon>Methanomicrobiales</taxon>
        <taxon>Methanomicrobiaceae</taxon>
        <taxon>Methanofollis</taxon>
    </lineage>
</organism>
<dbReference type="Proteomes" id="UP000826709">
    <property type="component" value="Chromosome"/>
</dbReference>
<name>A0A8G1EFN5_9EURY</name>
<dbReference type="RefSeq" id="WP_220682731.1">
    <property type="nucleotide sequence ID" value="NZ_CP037968.1"/>
</dbReference>
<proteinExistence type="predicted"/>
<evidence type="ECO:0000313" key="3">
    <source>
        <dbReference type="Proteomes" id="UP000826709"/>
    </source>
</evidence>
<evidence type="ECO:0000313" key="2">
    <source>
        <dbReference type="EMBL" id="QYZ78958.1"/>
    </source>
</evidence>